<dbReference type="SUPFAM" id="SSF48295">
    <property type="entry name" value="TrpR-like"/>
    <property type="match status" value="1"/>
</dbReference>
<dbReference type="RefSeq" id="WP_126110379.1">
    <property type="nucleotide sequence ID" value="NZ_CP034465.1"/>
</dbReference>
<dbReference type="InterPro" id="IPR013368">
    <property type="entry name" value="YecD_YerC"/>
</dbReference>
<evidence type="ECO:0008006" key="3">
    <source>
        <dbReference type="Google" id="ProtNLM"/>
    </source>
</evidence>
<name>A0A3Q9BKV5_9LACT</name>
<keyword evidence="2" id="KW-1185">Reference proteome</keyword>
<dbReference type="Gene3D" id="1.10.1270.10">
    <property type="entry name" value="TrpR-like"/>
    <property type="match status" value="1"/>
</dbReference>
<dbReference type="InterPro" id="IPR000831">
    <property type="entry name" value="Trp_repress"/>
</dbReference>
<dbReference type="NCBIfam" id="TIGR02531">
    <property type="entry name" value="yecD_yerC"/>
    <property type="match status" value="1"/>
</dbReference>
<dbReference type="KEGG" id="jeh:EJN90_08700"/>
<dbReference type="AlphaFoldDB" id="A0A3Q9BKV5"/>
<dbReference type="PANTHER" id="PTHR40080">
    <property type="entry name" value="LMO1763 PROTEIN"/>
    <property type="match status" value="1"/>
</dbReference>
<dbReference type="Proteomes" id="UP000273326">
    <property type="component" value="Chromosome"/>
</dbReference>
<evidence type="ECO:0000313" key="1">
    <source>
        <dbReference type="EMBL" id="AZP04707.1"/>
    </source>
</evidence>
<sequence length="98" mass="11421">MNHLKDKEMDELFEGILKLETVEECYQFFMDLSTVNELLSMKQRFHVAKLIRDGETYSHIQEVTGSSSTTISRVKRCLDYGTDGYHLILDRIGDKETK</sequence>
<dbReference type="GO" id="GO:0043565">
    <property type="term" value="F:sequence-specific DNA binding"/>
    <property type="evidence" value="ECO:0007669"/>
    <property type="project" value="InterPro"/>
</dbReference>
<dbReference type="PIRSF" id="PIRSF012508">
    <property type="entry name" value="YerC"/>
    <property type="match status" value="1"/>
</dbReference>
<accession>A0A3Q9BKV5</accession>
<proteinExistence type="predicted"/>
<reference evidence="2" key="1">
    <citation type="submission" date="2018-12" db="EMBL/GenBank/DDBJ databases">
        <title>Complete genome sequencing of Jeotgalibaca sp. H21T32.</title>
        <authorList>
            <person name="Bae J.-W."/>
            <person name="Lee S.-Y."/>
        </authorList>
    </citation>
    <scope>NUCLEOTIDE SEQUENCE [LARGE SCALE GENOMIC DNA]</scope>
    <source>
        <strain evidence="2">H21T32</strain>
    </source>
</reference>
<evidence type="ECO:0000313" key="2">
    <source>
        <dbReference type="Proteomes" id="UP000273326"/>
    </source>
</evidence>
<dbReference type="InterPro" id="IPR010921">
    <property type="entry name" value="Trp_repressor/repl_initiator"/>
</dbReference>
<gene>
    <name evidence="1" type="ORF">EJN90_08700</name>
</gene>
<dbReference type="OrthoDB" id="2874807at2"/>
<protein>
    <recommendedName>
        <fullName evidence="3">TrpR-like protein YerC/YecD</fullName>
    </recommendedName>
</protein>
<dbReference type="EMBL" id="CP034465">
    <property type="protein sequence ID" value="AZP04707.1"/>
    <property type="molecule type" value="Genomic_DNA"/>
</dbReference>
<organism evidence="1 2">
    <name type="scientific">Jeotgalibaca ciconiae</name>
    <dbReference type="NCBI Taxonomy" id="2496265"/>
    <lineage>
        <taxon>Bacteria</taxon>
        <taxon>Bacillati</taxon>
        <taxon>Bacillota</taxon>
        <taxon>Bacilli</taxon>
        <taxon>Lactobacillales</taxon>
        <taxon>Carnobacteriaceae</taxon>
        <taxon>Jeotgalibaca</taxon>
    </lineage>
</organism>
<dbReference type="GO" id="GO:0003700">
    <property type="term" value="F:DNA-binding transcription factor activity"/>
    <property type="evidence" value="ECO:0007669"/>
    <property type="project" value="InterPro"/>
</dbReference>
<dbReference type="PANTHER" id="PTHR40080:SF1">
    <property type="entry name" value="TRPR-LIKE PROTEIN YERC_YECD"/>
    <property type="match status" value="1"/>
</dbReference>
<dbReference type="InterPro" id="IPR038116">
    <property type="entry name" value="TrpR-like_sf"/>
</dbReference>
<dbReference type="Pfam" id="PF01371">
    <property type="entry name" value="Trp_repressor"/>
    <property type="match status" value="1"/>
</dbReference>